<evidence type="ECO:0000313" key="2">
    <source>
        <dbReference type="Proteomes" id="UP000509302"/>
    </source>
</evidence>
<protein>
    <submittedName>
        <fullName evidence="1">Uncharacterized protein</fullName>
    </submittedName>
</protein>
<sequence length="201" mass="22010">MKRNLIIIIFLGFLFLISSCDNGLPNGPRIGPCSWTDREDITIDNVNLKLPSNLQSEFKSFYYPSGIIPDLTSAMQKGNTVSANKAEIKVTLMSSGQTCTGQNSEVFKAGSSRIKPFQINLKLPAGIRFFGSASMEIRSDDYKVKNDAFKKEFVMWIGTGNDPEFNGINGNIIGTAVVYDPSTGIIPIGNRPIFVGDDTIN</sequence>
<gene>
    <name evidence="1" type="ORF">HYG79_05610</name>
</gene>
<dbReference type="PROSITE" id="PS51257">
    <property type="entry name" value="PROKAR_LIPOPROTEIN"/>
    <property type="match status" value="1"/>
</dbReference>
<name>A0A7H9AN21_9FLAO</name>
<dbReference type="KEGG" id="cagg:HYG79_05610"/>
<dbReference type="EMBL" id="CP058595">
    <property type="protein sequence ID" value="QLG44849.1"/>
    <property type="molecule type" value="Genomic_DNA"/>
</dbReference>
<dbReference type="RefSeq" id="WP_179241139.1">
    <property type="nucleotide sequence ID" value="NZ_CP058595.1"/>
</dbReference>
<dbReference type="Proteomes" id="UP000509302">
    <property type="component" value="Chromosome"/>
</dbReference>
<evidence type="ECO:0000313" key="1">
    <source>
        <dbReference type="EMBL" id="QLG44849.1"/>
    </source>
</evidence>
<dbReference type="AlphaFoldDB" id="A0A7H9AN21"/>
<reference evidence="1 2" key="1">
    <citation type="journal article" date="2006" name="Int. J. Syst. Evol. Microbiol.">
        <title>Costertonia aggregata gen. nov., sp. nov., a mesophilic marine bacterium of the family Flavobacteriaceae, isolated from a mature biofilm.</title>
        <authorList>
            <person name="Kwon K.K."/>
            <person name="Lee Y.K."/>
            <person name="Lee H.K."/>
        </authorList>
    </citation>
    <scope>NUCLEOTIDE SEQUENCE [LARGE SCALE GENOMIC DNA]</scope>
    <source>
        <strain evidence="1 2">KCCM 42265</strain>
    </source>
</reference>
<proteinExistence type="predicted"/>
<accession>A0A7H9AN21</accession>
<keyword evidence="2" id="KW-1185">Reference proteome</keyword>
<organism evidence="1 2">
    <name type="scientific">Costertonia aggregata</name>
    <dbReference type="NCBI Taxonomy" id="343403"/>
    <lineage>
        <taxon>Bacteria</taxon>
        <taxon>Pseudomonadati</taxon>
        <taxon>Bacteroidota</taxon>
        <taxon>Flavobacteriia</taxon>
        <taxon>Flavobacteriales</taxon>
        <taxon>Flavobacteriaceae</taxon>
        <taxon>Costertonia</taxon>
    </lineage>
</organism>